<sequence>MGYVQLHRHIRCILANDLLFALFAGVVAVTTEYSTLKSKSLVL</sequence>
<dbReference type="KEGG" id="cms:CMS0035"/>
<evidence type="ECO:0000313" key="3">
    <source>
        <dbReference type="Proteomes" id="UP000001318"/>
    </source>
</evidence>
<dbReference type="AlphaFoldDB" id="B0RHA3"/>
<dbReference type="Proteomes" id="UP000001318">
    <property type="component" value="Chromosome"/>
</dbReference>
<evidence type="ECO:0000313" key="2">
    <source>
        <dbReference type="EMBL" id="CAQ00161.1"/>
    </source>
</evidence>
<dbReference type="HOGENOM" id="CLU_3231527_0_0_11"/>
<evidence type="ECO:0000256" key="1">
    <source>
        <dbReference type="SAM" id="Phobius"/>
    </source>
</evidence>
<proteinExistence type="predicted"/>
<dbReference type="EMBL" id="AM849034">
    <property type="protein sequence ID" value="CAQ00161.1"/>
    <property type="molecule type" value="Genomic_DNA"/>
</dbReference>
<keyword evidence="3" id="KW-1185">Reference proteome</keyword>
<accession>B0RHA3</accession>
<keyword evidence="1" id="KW-0812">Transmembrane</keyword>
<organism evidence="2 3">
    <name type="scientific">Clavibacter sepedonicus</name>
    <name type="common">Clavibacter michiganensis subsp. sepedonicus</name>
    <dbReference type="NCBI Taxonomy" id="31964"/>
    <lineage>
        <taxon>Bacteria</taxon>
        <taxon>Bacillati</taxon>
        <taxon>Actinomycetota</taxon>
        <taxon>Actinomycetes</taxon>
        <taxon>Micrococcales</taxon>
        <taxon>Microbacteriaceae</taxon>
        <taxon>Clavibacter</taxon>
    </lineage>
</organism>
<keyword evidence="1" id="KW-1133">Transmembrane helix</keyword>
<feature type="transmembrane region" description="Helical" evidence="1">
    <location>
        <begin position="12"/>
        <end position="31"/>
    </location>
</feature>
<keyword evidence="1" id="KW-0472">Membrane</keyword>
<reference evidence="2 3" key="1">
    <citation type="journal article" date="2008" name="J. Bacteriol.">
        <title>Genome of the actinomycete plant pathogen Clavibacter michiganensis subsp. sepedonicus suggests recent niche adaptation.</title>
        <authorList>
            <person name="Bentley S.D."/>
            <person name="Corton C."/>
            <person name="Brown S.E."/>
            <person name="Barron A."/>
            <person name="Clark L."/>
            <person name="Doggett J."/>
            <person name="Harris B."/>
            <person name="Ormond D."/>
            <person name="Quail M.A."/>
            <person name="May G."/>
            <person name="Francis D."/>
            <person name="Knudson D."/>
            <person name="Parkhill J."/>
            <person name="Ishimaru C.A."/>
        </authorList>
    </citation>
    <scope>NUCLEOTIDE SEQUENCE [LARGE SCALE GENOMIC DNA]</scope>
    <source>
        <strain evidence="3">ATCC 33113 / DSM 20744 / JCM 9667 / LMG 2889 / ICMP 2535 / C-1</strain>
    </source>
</reference>
<gene>
    <name evidence="2" type="ordered locus">CMS0035</name>
</gene>
<name>B0RHA3_CLASE</name>
<protein>
    <submittedName>
        <fullName evidence="2">Integral membrane protein</fullName>
    </submittedName>
</protein>